<comment type="caution">
    <text evidence="1">The sequence shown here is derived from an EMBL/GenBank/DDBJ whole genome shotgun (WGS) entry which is preliminary data.</text>
</comment>
<reference evidence="1 2" key="1">
    <citation type="submission" date="2019-02" db="EMBL/GenBank/DDBJ databases">
        <title>Deep-cultivation of Planctomycetes and their phenomic and genomic characterization uncovers novel biology.</title>
        <authorList>
            <person name="Wiegand S."/>
            <person name="Jogler M."/>
            <person name="Boedeker C."/>
            <person name="Pinto D."/>
            <person name="Vollmers J."/>
            <person name="Rivas-Marin E."/>
            <person name="Kohn T."/>
            <person name="Peeters S.H."/>
            <person name="Heuer A."/>
            <person name="Rast P."/>
            <person name="Oberbeckmann S."/>
            <person name="Bunk B."/>
            <person name="Jeske O."/>
            <person name="Meyerdierks A."/>
            <person name="Storesund J.E."/>
            <person name="Kallscheuer N."/>
            <person name="Luecker S."/>
            <person name="Lage O.M."/>
            <person name="Pohl T."/>
            <person name="Merkel B.J."/>
            <person name="Hornburger P."/>
            <person name="Mueller R.-W."/>
            <person name="Bruemmer F."/>
            <person name="Labrenz M."/>
            <person name="Spormann A.M."/>
            <person name="Op Den Camp H."/>
            <person name="Overmann J."/>
            <person name="Amann R."/>
            <person name="Jetten M.S.M."/>
            <person name="Mascher T."/>
            <person name="Medema M.H."/>
            <person name="Devos D.P."/>
            <person name="Kaster A.-K."/>
            <person name="Ovreas L."/>
            <person name="Rohde M."/>
            <person name="Galperin M.Y."/>
            <person name="Jogler C."/>
        </authorList>
    </citation>
    <scope>NUCLEOTIDE SEQUENCE [LARGE SCALE GENOMIC DNA]</scope>
    <source>
        <strain evidence="1 2">Pla52n</strain>
    </source>
</reference>
<gene>
    <name evidence="1" type="ORF">Pla52n_28430</name>
</gene>
<accession>A0A5C6B023</accession>
<organism evidence="1 2">
    <name type="scientific">Stieleria varia</name>
    <dbReference type="NCBI Taxonomy" id="2528005"/>
    <lineage>
        <taxon>Bacteria</taxon>
        <taxon>Pseudomonadati</taxon>
        <taxon>Planctomycetota</taxon>
        <taxon>Planctomycetia</taxon>
        <taxon>Pirellulales</taxon>
        <taxon>Pirellulaceae</taxon>
        <taxon>Stieleria</taxon>
    </lineage>
</organism>
<protein>
    <submittedName>
        <fullName evidence="1">Uncharacterized protein</fullName>
    </submittedName>
</protein>
<keyword evidence="2" id="KW-1185">Reference proteome</keyword>
<dbReference type="EMBL" id="SJPN01000003">
    <property type="protein sequence ID" value="TWU04799.1"/>
    <property type="molecule type" value="Genomic_DNA"/>
</dbReference>
<dbReference type="Proteomes" id="UP000320176">
    <property type="component" value="Unassembled WGS sequence"/>
</dbReference>
<dbReference type="AlphaFoldDB" id="A0A5C6B023"/>
<sequence>MAKELGKRESFYGDGMTHVKLNDERISHMRPSPIIRPEIVGD</sequence>
<name>A0A5C6B023_9BACT</name>
<evidence type="ECO:0000313" key="1">
    <source>
        <dbReference type="EMBL" id="TWU04799.1"/>
    </source>
</evidence>
<evidence type="ECO:0000313" key="2">
    <source>
        <dbReference type="Proteomes" id="UP000320176"/>
    </source>
</evidence>
<proteinExistence type="predicted"/>